<organism evidence="1 2">
    <name type="scientific">Trichinella zimbabwensis</name>
    <dbReference type="NCBI Taxonomy" id="268475"/>
    <lineage>
        <taxon>Eukaryota</taxon>
        <taxon>Metazoa</taxon>
        <taxon>Ecdysozoa</taxon>
        <taxon>Nematoda</taxon>
        <taxon>Enoplea</taxon>
        <taxon>Dorylaimia</taxon>
        <taxon>Trichinellida</taxon>
        <taxon>Trichinellidae</taxon>
        <taxon>Trichinella</taxon>
    </lineage>
</organism>
<keyword evidence="2" id="KW-1185">Reference proteome</keyword>
<protein>
    <submittedName>
        <fullName evidence="1">Uncharacterized protein</fullName>
    </submittedName>
</protein>
<gene>
    <name evidence="1" type="ORF">T11_2775</name>
</gene>
<sequence length="38" mass="4324">MVKFSEKSFFVLFRLTQARSGLPTHDIGHPRSIFGKTS</sequence>
<dbReference type="EMBL" id="JYDP01006032">
    <property type="protein sequence ID" value="KRY91845.1"/>
    <property type="molecule type" value="Genomic_DNA"/>
</dbReference>
<name>A0A0V1G117_9BILA</name>
<comment type="caution">
    <text evidence="1">The sequence shown here is derived from an EMBL/GenBank/DDBJ whole genome shotgun (WGS) entry which is preliminary data.</text>
</comment>
<reference evidence="1 2" key="1">
    <citation type="submission" date="2015-01" db="EMBL/GenBank/DDBJ databases">
        <title>Evolution of Trichinella species and genotypes.</title>
        <authorList>
            <person name="Korhonen P.K."/>
            <person name="Edoardo P."/>
            <person name="Giuseppe L.R."/>
            <person name="Gasser R.B."/>
        </authorList>
    </citation>
    <scope>NUCLEOTIDE SEQUENCE [LARGE SCALE GENOMIC DNA]</scope>
    <source>
        <strain evidence="1">ISS1029</strain>
    </source>
</reference>
<evidence type="ECO:0000313" key="2">
    <source>
        <dbReference type="Proteomes" id="UP000055024"/>
    </source>
</evidence>
<evidence type="ECO:0000313" key="1">
    <source>
        <dbReference type="EMBL" id="KRY91845.1"/>
    </source>
</evidence>
<dbReference type="Proteomes" id="UP000055024">
    <property type="component" value="Unassembled WGS sequence"/>
</dbReference>
<accession>A0A0V1G117</accession>
<dbReference type="AlphaFoldDB" id="A0A0V1G117"/>
<proteinExistence type="predicted"/>